<dbReference type="InterPro" id="IPR012902">
    <property type="entry name" value="N_methyl_site"/>
</dbReference>
<keyword evidence="1" id="KW-0488">Methylation</keyword>
<dbReference type="SUPFAM" id="SSF54523">
    <property type="entry name" value="Pili subunits"/>
    <property type="match status" value="1"/>
</dbReference>
<dbReference type="Pfam" id="PF07963">
    <property type="entry name" value="N_methyl"/>
    <property type="match status" value="1"/>
</dbReference>
<dbReference type="RefSeq" id="WP_265281754.1">
    <property type="nucleotide sequence ID" value="NZ_QZCW01000001.1"/>
</dbReference>
<dbReference type="NCBIfam" id="TIGR02532">
    <property type="entry name" value="IV_pilin_GFxxxE"/>
    <property type="match status" value="1"/>
</dbReference>
<proteinExistence type="predicted"/>
<dbReference type="EMBL" id="QZCW01000001">
    <property type="protein sequence ID" value="MCW5321113.1"/>
    <property type="molecule type" value="Genomic_DNA"/>
</dbReference>
<comment type="caution">
    <text evidence="2">The sequence shown here is derived from an EMBL/GenBank/DDBJ whole genome shotgun (WGS) entry which is preliminary data.</text>
</comment>
<name>A0ABT3KS08_9BURK</name>
<dbReference type="InterPro" id="IPR000983">
    <property type="entry name" value="Bac_GSPG_pilin"/>
</dbReference>
<gene>
    <name evidence="2" type="ORF">D5039_08045</name>
</gene>
<sequence length="125" mass="13686">MGSKSRGFTLIEMLIVMAILALLLTIALPRYFGSLDKSREVALQENLRVLRVTIDRFHADKGRFPATLEELVDAKYLRAVPMDPVTESTHTWILVPAREQEASGIVDVKSGAPGSGKDGISYGSL</sequence>
<organism evidence="2 3">
    <name type="scientific">Verminephrobacter aporrectodeae subsp. tuberculatae</name>
    <dbReference type="NCBI Taxonomy" id="1110392"/>
    <lineage>
        <taxon>Bacteria</taxon>
        <taxon>Pseudomonadati</taxon>
        <taxon>Pseudomonadota</taxon>
        <taxon>Betaproteobacteria</taxon>
        <taxon>Burkholderiales</taxon>
        <taxon>Comamonadaceae</taxon>
        <taxon>Verminephrobacter</taxon>
    </lineage>
</organism>
<dbReference type="PANTHER" id="PTHR30093">
    <property type="entry name" value="GENERAL SECRETION PATHWAY PROTEIN G"/>
    <property type="match status" value="1"/>
</dbReference>
<evidence type="ECO:0000313" key="3">
    <source>
        <dbReference type="Proteomes" id="UP001208935"/>
    </source>
</evidence>
<evidence type="ECO:0000313" key="2">
    <source>
        <dbReference type="EMBL" id="MCW5321113.1"/>
    </source>
</evidence>
<dbReference type="PANTHER" id="PTHR30093:SF47">
    <property type="entry name" value="TYPE IV PILUS NON-CORE MINOR PILIN PILE"/>
    <property type="match status" value="1"/>
</dbReference>
<dbReference type="GeneID" id="77321082"/>
<dbReference type="Gene3D" id="3.30.700.10">
    <property type="entry name" value="Glycoprotein, Type 4 Pilin"/>
    <property type="match status" value="1"/>
</dbReference>
<keyword evidence="3" id="KW-1185">Reference proteome</keyword>
<dbReference type="InterPro" id="IPR045584">
    <property type="entry name" value="Pilin-like"/>
</dbReference>
<accession>A0ABT3KS08</accession>
<protein>
    <submittedName>
        <fullName evidence="2">Prepilin-type N-terminal cleavage/methylation domain-containing protein</fullName>
    </submittedName>
</protein>
<reference evidence="3" key="1">
    <citation type="submission" date="2023-07" db="EMBL/GenBank/DDBJ databases">
        <title>Verminephrobacter genomes.</title>
        <authorList>
            <person name="Lund M.B."/>
        </authorList>
    </citation>
    <scope>NUCLEOTIDE SEQUENCE [LARGE SCALE GENOMIC DNA]</scope>
    <source>
        <strain evidence="3">AtM5-05</strain>
    </source>
</reference>
<dbReference type="Proteomes" id="UP001208935">
    <property type="component" value="Unassembled WGS sequence"/>
</dbReference>
<evidence type="ECO:0000256" key="1">
    <source>
        <dbReference type="ARBA" id="ARBA00022481"/>
    </source>
</evidence>
<dbReference type="PROSITE" id="PS00409">
    <property type="entry name" value="PROKAR_NTER_METHYL"/>
    <property type="match status" value="1"/>
</dbReference>
<dbReference type="PRINTS" id="PR00813">
    <property type="entry name" value="BCTERIALGSPG"/>
</dbReference>